<evidence type="ECO:0000256" key="1">
    <source>
        <dbReference type="ARBA" id="ARBA00005695"/>
    </source>
</evidence>
<dbReference type="PIRSF" id="PIRSF002741">
    <property type="entry name" value="MppA"/>
    <property type="match status" value="1"/>
</dbReference>
<dbReference type="PANTHER" id="PTHR30290">
    <property type="entry name" value="PERIPLASMIC BINDING COMPONENT OF ABC TRANSPORTER"/>
    <property type="match status" value="1"/>
</dbReference>
<gene>
    <name evidence="6" type="primary">gsiB_3</name>
    <name evidence="6" type="ORF">NEOCIP111885_03663</name>
</gene>
<comment type="similarity">
    <text evidence="1">Belongs to the bacterial solute-binding protein 5 family.</text>
</comment>
<dbReference type="PROSITE" id="PS51257">
    <property type="entry name" value="PROKAR_LIPOPROTEIN"/>
    <property type="match status" value="1"/>
</dbReference>
<dbReference type="EMBL" id="CAKJTG010000025">
    <property type="protein sequence ID" value="CAG9609920.1"/>
    <property type="molecule type" value="Genomic_DNA"/>
</dbReference>
<dbReference type="CDD" id="cd08498">
    <property type="entry name" value="PBP2_NikA_DppA_OppA_like_2"/>
    <property type="match status" value="1"/>
</dbReference>
<feature type="domain" description="Solute-binding protein family 5" evidence="5">
    <location>
        <begin position="82"/>
        <end position="436"/>
    </location>
</feature>
<dbReference type="GO" id="GO:0015833">
    <property type="term" value="P:peptide transport"/>
    <property type="evidence" value="ECO:0007669"/>
    <property type="project" value="TreeGrafter"/>
</dbReference>
<reference evidence="6" key="1">
    <citation type="submission" date="2021-10" db="EMBL/GenBank/DDBJ databases">
        <authorList>
            <person name="Criscuolo A."/>
        </authorList>
    </citation>
    <scope>NUCLEOTIDE SEQUENCE</scope>
    <source>
        <strain evidence="6">CIP111885</strain>
    </source>
</reference>
<evidence type="ECO:0000313" key="7">
    <source>
        <dbReference type="Proteomes" id="UP000789845"/>
    </source>
</evidence>
<dbReference type="Gene3D" id="3.40.190.10">
    <property type="entry name" value="Periplasmic binding protein-like II"/>
    <property type="match status" value="1"/>
</dbReference>
<dbReference type="GO" id="GO:0043190">
    <property type="term" value="C:ATP-binding cassette (ABC) transporter complex"/>
    <property type="evidence" value="ECO:0007669"/>
    <property type="project" value="InterPro"/>
</dbReference>
<organism evidence="6 7">
    <name type="scientific">Pseudoneobacillus rhizosphaerae</name>
    <dbReference type="NCBI Taxonomy" id="2880968"/>
    <lineage>
        <taxon>Bacteria</taxon>
        <taxon>Bacillati</taxon>
        <taxon>Bacillota</taxon>
        <taxon>Bacilli</taxon>
        <taxon>Bacillales</taxon>
        <taxon>Bacillaceae</taxon>
        <taxon>Pseudoneobacillus</taxon>
    </lineage>
</organism>
<comment type="caution">
    <text evidence="6">The sequence shown here is derived from an EMBL/GenBank/DDBJ whole genome shotgun (WGS) entry which is preliminary data.</text>
</comment>
<proteinExistence type="inferred from homology"/>
<dbReference type="Proteomes" id="UP000789845">
    <property type="component" value="Unassembled WGS sequence"/>
</dbReference>
<evidence type="ECO:0000256" key="2">
    <source>
        <dbReference type="ARBA" id="ARBA00022448"/>
    </source>
</evidence>
<dbReference type="RefSeq" id="WP_354002357.1">
    <property type="nucleotide sequence ID" value="NZ_CAKJTG010000025.1"/>
</dbReference>
<dbReference type="SUPFAM" id="SSF53850">
    <property type="entry name" value="Periplasmic binding protein-like II"/>
    <property type="match status" value="1"/>
</dbReference>
<dbReference type="Gene3D" id="3.10.105.10">
    <property type="entry name" value="Dipeptide-binding Protein, Domain 3"/>
    <property type="match status" value="1"/>
</dbReference>
<name>A0A9C7GD57_9BACI</name>
<dbReference type="AlphaFoldDB" id="A0A9C7GD57"/>
<keyword evidence="7" id="KW-1185">Reference proteome</keyword>
<dbReference type="InterPro" id="IPR000914">
    <property type="entry name" value="SBP_5_dom"/>
</dbReference>
<dbReference type="InterPro" id="IPR030678">
    <property type="entry name" value="Peptide/Ni-bd"/>
</dbReference>
<keyword evidence="3 4" id="KW-0732">Signal</keyword>
<accession>A0A9C7GD57</accession>
<dbReference type="GO" id="GO:0042597">
    <property type="term" value="C:periplasmic space"/>
    <property type="evidence" value="ECO:0007669"/>
    <property type="project" value="UniProtKB-ARBA"/>
</dbReference>
<feature type="signal peptide" evidence="4">
    <location>
        <begin position="1"/>
        <end position="18"/>
    </location>
</feature>
<dbReference type="GO" id="GO:1904680">
    <property type="term" value="F:peptide transmembrane transporter activity"/>
    <property type="evidence" value="ECO:0007669"/>
    <property type="project" value="TreeGrafter"/>
</dbReference>
<evidence type="ECO:0000259" key="5">
    <source>
        <dbReference type="Pfam" id="PF00496"/>
    </source>
</evidence>
<evidence type="ECO:0000256" key="3">
    <source>
        <dbReference type="ARBA" id="ARBA00022729"/>
    </source>
</evidence>
<evidence type="ECO:0000313" key="6">
    <source>
        <dbReference type="EMBL" id="CAG9609920.1"/>
    </source>
</evidence>
<evidence type="ECO:0000256" key="4">
    <source>
        <dbReference type="SAM" id="SignalP"/>
    </source>
</evidence>
<feature type="chain" id="PRO_5038931359" evidence="4">
    <location>
        <begin position="19"/>
        <end position="515"/>
    </location>
</feature>
<dbReference type="PANTHER" id="PTHR30290:SF9">
    <property type="entry name" value="OLIGOPEPTIDE-BINDING PROTEIN APPA"/>
    <property type="match status" value="1"/>
</dbReference>
<dbReference type="Gene3D" id="3.90.76.10">
    <property type="entry name" value="Dipeptide-binding Protein, Domain 1"/>
    <property type="match status" value="1"/>
</dbReference>
<dbReference type="InterPro" id="IPR039424">
    <property type="entry name" value="SBP_5"/>
</dbReference>
<sequence length="515" mass="57551">MKKSFMTVLIILALVLSACSSKSGTSSETKGEPVENSDSKTLIVANGTDMVTFDIHDHNTTSSEAIHVNMFNYLVRNTPDGLVSDLAESFETVDELTWSFKLKEGVTFHNGDPLTAEDVKFTLDRVAKDDTLLEHGNYKQIKEVVVKSDLEFDIITENPEPAFLNRLSRLGSSILPKNYIETEGWEVFLESPVGTGPYKFKEWKKDDRVVLVKNDNYFGDAPKWDEVIFRSIPEDSTRVSELLTGGVDIAVNIPPTDIERIESTDGVGIVKSPTQRVMMLGARTKGDGPTADPRIREAIDLAIDKQAIVDSLLDGAGTVTRTRVTPGNVGANESLYGVSLYDQDRARELIAEAGYADGLTLKMQSPNGRYLKDKESAELMVAMLAEVGITVELELLEWSTFATRYAEKSFNDLFFIAYGNSMFDASLALDRLKKENAAGETDYDNPETESLLVAAEKNMNPEERVQQYQQAQELIAEDRPQIYLYQLDSIYGINERINFTPRLDEMFYVDEITLK</sequence>
<keyword evidence="2" id="KW-0813">Transport</keyword>
<protein>
    <submittedName>
        <fullName evidence="6">Glutathione-binding protein GsiB</fullName>
    </submittedName>
</protein>
<dbReference type="Pfam" id="PF00496">
    <property type="entry name" value="SBP_bac_5"/>
    <property type="match status" value="1"/>
</dbReference>